<dbReference type="Pfam" id="PF00172">
    <property type="entry name" value="Zn_clus"/>
    <property type="match status" value="1"/>
</dbReference>
<dbReference type="CDD" id="cd00067">
    <property type="entry name" value="GAL4"/>
    <property type="match status" value="1"/>
</dbReference>
<evidence type="ECO:0000256" key="2">
    <source>
        <dbReference type="ARBA" id="ARBA00023242"/>
    </source>
</evidence>
<reference evidence="5 6" key="1">
    <citation type="journal article" date="2023" name="Mol. Phylogenet. Evol.">
        <title>Genome-scale phylogeny and comparative genomics of the fungal order Sordariales.</title>
        <authorList>
            <person name="Hensen N."/>
            <person name="Bonometti L."/>
            <person name="Westerberg I."/>
            <person name="Brannstrom I.O."/>
            <person name="Guillou S."/>
            <person name="Cros-Aarteil S."/>
            <person name="Calhoun S."/>
            <person name="Haridas S."/>
            <person name="Kuo A."/>
            <person name="Mondo S."/>
            <person name="Pangilinan J."/>
            <person name="Riley R."/>
            <person name="LaButti K."/>
            <person name="Andreopoulos B."/>
            <person name="Lipzen A."/>
            <person name="Chen C."/>
            <person name="Yan M."/>
            <person name="Daum C."/>
            <person name="Ng V."/>
            <person name="Clum A."/>
            <person name="Steindorff A."/>
            <person name="Ohm R.A."/>
            <person name="Martin F."/>
            <person name="Silar P."/>
            <person name="Natvig D.O."/>
            <person name="Lalanne C."/>
            <person name="Gautier V."/>
            <person name="Ament-Velasquez S.L."/>
            <person name="Kruys A."/>
            <person name="Hutchinson M.I."/>
            <person name="Powell A.J."/>
            <person name="Barry K."/>
            <person name="Miller A.N."/>
            <person name="Grigoriev I.V."/>
            <person name="Debuchy R."/>
            <person name="Gladieux P."/>
            <person name="Hiltunen Thoren M."/>
            <person name="Johannesson H."/>
        </authorList>
    </citation>
    <scope>NUCLEOTIDE SEQUENCE [LARGE SCALE GENOMIC DNA]</scope>
    <source>
        <strain evidence="5 6">FGSC 10403</strain>
    </source>
</reference>
<evidence type="ECO:0000256" key="3">
    <source>
        <dbReference type="SAM" id="MobiDB-lite"/>
    </source>
</evidence>
<keyword evidence="6" id="KW-1185">Reference proteome</keyword>
<dbReference type="SMART" id="SM00906">
    <property type="entry name" value="Fungal_trans"/>
    <property type="match status" value="1"/>
</dbReference>
<dbReference type="GO" id="GO:0006351">
    <property type="term" value="P:DNA-templated transcription"/>
    <property type="evidence" value="ECO:0007669"/>
    <property type="project" value="InterPro"/>
</dbReference>
<comment type="caution">
    <text evidence="5">The sequence shown here is derived from an EMBL/GenBank/DDBJ whole genome shotgun (WGS) entry which is preliminary data.</text>
</comment>
<dbReference type="GO" id="GO:0003677">
    <property type="term" value="F:DNA binding"/>
    <property type="evidence" value="ECO:0007669"/>
    <property type="project" value="InterPro"/>
</dbReference>
<dbReference type="InterPro" id="IPR036864">
    <property type="entry name" value="Zn2-C6_fun-type_DNA-bd_sf"/>
</dbReference>
<dbReference type="PANTHER" id="PTHR46910:SF17">
    <property type="entry name" value="SCFA-RELATED"/>
    <property type="match status" value="1"/>
</dbReference>
<name>A0AAJ0I1L1_9PEZI</name>
<dbReference type="Pfam" id="PF04082">
    <property type="entry name" value="Fungal_trans"/>
    <property type="match status" value="1"/>
</dbReference>
<dbReference type="GO" id="GO:0008270">
    <property type="term" value="F:zinc ion binding"/>
    <property type="evidence" value="ECO:0007669"/>
    <property type="project" value="InterPro"/>
</dbReference>
<dbReference type="GeneID" id="87871098"/>
<dbReference type="GO" id="GO:0000981">
    <property type="term" value="F:DNA-binding transcription factor activity, RNA polymerase II-specific"/>
    <property type="evidence" value="ECO:0007669"/>
    <property type="project" value="InterPro"/>
</dbReference>
<dbReference type="Gene3D" id="4.10.240.10">
    <property type="entry name" value="Zn(2)-C6 fungal-type DNA-binding domain"/>
    <property type="match status" value="1"/>
</dbReference>
<keyword evidence="1" id="KW-0479">Metal-binding</keyword>
<sequence length="772" mass="85265">MQRPTLRNDSGRVPRACQRCRQQKLKCDIRRPCTLCIRANVTCATPVKPTTWKTHEAGRPAKKACRRNDSAEVSAAHGRPSEAVSSASSMYLDEAFQQHNTTSPDAAEVSAFSAPRHDLEDGTSQSSASDTSGGQRRGQTHAANNNATRQGMLSALPARDIATMLVNNYFDRIHWFVLVFHQSDFRLQAQQLYDETRTASQCRSIPTAFLGVYLAVCILSLSYLDPSQTATLSRLGEETVSLQERLLGPLRAGLLDIAAEGSLEAVQTCVLLGSYYLYHGQPQLAWPVCGWALRIAQALKLHRRSSQQTVAVPNLDDPKQRAEESRKRCWWAVYEIETFCSMLYGYPLSINDDDCDIELLHQYPVRSADPTWDANERRITGQATLLSYKVAIVQLSIIVRTALLKLYSLGDRSRPQKPARRTNTSDRMRTLVESVAVLDRKLDAWRSELPQQLHLDQMPVGAVAPCRDYLAGAAGPCSRACFHYLFPLQTLSLKLAFENARILIHRPLLKYRLALPDSHQANAPPPPDFSDPCQASVRACQAAALQISDICSLPLVHDAGATYAVAFICLHLLTAAITLSILASLNTMSQASHDCKMGLRRLMEMQSRLTGKSIVTSQGLIVSKRLMSLVLQKERDEMLNVPLLPDPPRVEIEARQEVAAASRASAGCDEHDAPQSGSSCASALMQRGQAQAVDMLVTQDPLVTPEDPYLGFYEDLATTQALFDFEQAFLESHSESVTDGRVVAGSLGQQTSGSQDYSWIWSSNVDPALSWH</sequence>
<evidence type="ECO:0000313" key="5">
    <source>
        <dbReference type="EMBL" id="KAK3487450.1"/>
    </source>
</evidence>
<dbReference type="RefSeq" id="XP_062689577.1">
    <property type="nucleotide sequence ID" value="XM_062833476.1"/>
</dbReference>
<dbReference type="Proteomes" id="UP001285908">
    <property type="component" value="Unassembled WGS sequence"/>
</dbReference>
<organism evidence="5 6">
    <name type="scientific">Neurospora hispaniola</name>
    <dbReference type="NCBI Taxonomy" id="588809"/>
    <lineage>
        <taxon>Eukaryota</taxon>
        <taxon>Fungi</taxon>
        <taxon>Dikarya</taxon>
        <taxon>Ascomycota</taxon>
        <taxon>Pezizomycotina</taxon>
        <taxon>Sordariomycetes</taxon>
        <taxon>Sordariomycetidae</taxon>
        <taxon>Sordariales</taxon>
        <taxon>Sordariaceae</taxon>
        <taxon>Neurospora</taxon>
    </lineage>
</organism>
<dbReference type="PROSITE" id="PS50048">
    <property type="entry name" value="ZN2_CY6_FUNGAL_2"/>
    <property type="match status" value="1"/>
</dbReference>
<feature type="region of interest" description="Disordered" evidence="3">
    <location>
        <begin position="116"/>
        <end position="148"/>
    </location>
</feature>
<evidence type="ECO:0000256" key="1">
    <source>
        <dbReference type="ARBA" id="ARBA00022723"/>
    </source>
</evidence>
<evidence type="ECO:0000259" key="4">
    <source>
        <dbReference type="PROSITE" id="PS50048"/>
    </source>
</evidence>
<dbReference type="PANTHER" id="PTHR46910">
    <property type="entry name" value="TRANSCRIPTION FACTOR PDR1"/>
    <property type="match status" value="1"/>
</dbReference>
<evidence type="ECO:0000313" key="6">
    <source>
        <dbReference type="Proteomes" id="UP001285908"/>
    </source>
</evidence>
<feature type="domain" description="Zn(2)-C6 fungal-type" evidence="4">
    <location>
        <begin position="16"/>
        <end position="45"/>
    </location>
</feature>
<dbReference type="SUPFAM" id="SSF57701">
    <property type="entry name" value="Zn2/Cys6 DNA-binding domain"/>
    <property type="match status" value="1"/>
</dbReference>
<dbReference type="AlphaFoldDB" id="A0AAJ0I1L1"/>
<accession>A0AAJ0I1L1</accession>
<feature type="compositionally biased region" description="Polar residues" evidence="3">
    <location>
        <begin position="122"/>
        <end position="134"/>
    </location>
</feature>
<protein>
    <submittedName>
        <fullName evidence="5">Fungal-specific transcription factor domain-containing protein</fullName>
    </submittedName>
</protein>
<dbReference type="InterPro" id="IPR001138">
    <property type="entry name" value="Zn2Cys6_DnaBD"/>
</dbReference>
<gene>
    <name evidence="5" type="ORF">B0T23DRAFT_206529</name>
</gene>
<keyword evidence="2" id="KW-0539">Nucleus</keyword>
<dbReference type="InterPro" id="IPR050987">
    <property type="entry name" value="AtrR-like"/>
</dbReference>
<dbReference type="CDD" id="cd12148">
    <property type="entry name" value="fungal_TF_MHR"/>
    <property type="match status" value="1"/>
</dbReference>
<dbReference type="InterPro" id="IPR007219">
    <property type="entry name" value="XnlR_reg_dom"/>
</dbReference>
<dbReference type="PROSITE" id="PS00463">
    <property type="entry name" value="ZN2_CY6_FUNGAL_1"/>
    <property type="match status" value="1"/>
</dbReference>
<dbReference type="SMART" id="SM00066">
    <property type="entry name" value="GAL4"/>
    <property type="match status" value="1"/>
</dbReference>
<proteinExistence type="predicted"/>
<dbReference type="EMBL" id="JAULSX010000007">
    <property type="protein sequence ID" value="KAK3487450.1"/>
    <property type="molecule type" value="Genomic_DNA"/>
</dbReference>
<feature type="region of interest" description="Disordered" evidence="3">
    <location>
        <begin position="55"/>
        <end position="86"/>
    </location>
</feature>